<evidence type="ECO:0000259" key="5">
    <source>
        <dbReference type="PROSITE" id="PS50924"/>
    </source>
</evidence>
<dbReference type="NCBIfam" id="TIGR00229">
    <property type="entry name" value="sensory_box"/>
    <property type="match status" value="1"/>
</dbReference>
<feature type="domain" description="PAS" evidence="2">
    <location>
        <begin position="253"/>
        <end position="326"/>
    </location>
</feature>
<feature type="transmembrane region" description="Helical" evidence="1">
    <location>
        <begin position="12"/>
        <end position="32"/>
    </location>
</feature>
<evidence type="ECO:0000256" key="1">
    <source>
        <dbReference type="PROSITE-ProRule" id="PRU00244"/>
    </source>
</evidence>
<evidence type="ECO:0000259" key="3">
    <source>
        <dbReference type="PROSITE" id="PS50883"/>
    </source>
</evidence>
<dbReference type="InterPro" id="IPR005330">
    <property type="entry name" value="MHYT_dom"/>
</dbReference>
<evidence type="ECO:0000313" key="6">
    <source>
        <dbReference type="EMBL" id="NHN30009.1"/>
    </source>
</evidence>
<dbReference type="InterPro" id="IPR000160">
    <property type="entry name" value="GGDEF_dom"/>
</dbReference>
<dbReference type="InterPro" id="IPR043128">
    <property type="entry name" value="Rev_trsase/Diguanyl_cyclase"/>
</dbReference>
<keyword evidence="1" id="KW-0812">Transmembrane</keyword>
<dbReference type="SMART" id="SM00091">
    <property type="entry name" value="PAS"/>
    <property type="match status" value="1"/>
</dbReference>
<dbReference type="NCBIfam" id="TIGR00254">
    <property type="entry name" value="GGDEF"/>
    <property type="match status" value="1"/>
</dbReference>
<dbReference type="CDD" id="cd00130">
    <property type="entry name" value="PAS"/>
    <property type="match status" value="1"/>
</dbReference>
<proteinExistence type="predicted"/>
<gene>
    <name evidence="6" type="ORF">G9U52_09200</name>
</gene>
<keyword evidence="7" id="KW-1185">Reference proteome</keyword>
<evidence type="ECO:0000259" key="2">
    <source>
        <dbReference type="PROSITE" id="PS50112"/>
    </source>
</evidence>
<dbReference type="InterPro" id="IPR000014">
    <property type="entry name" value="PAS"/>
</dbReference>
<dbReference type="Gene3D" id="3.30.70.270">
    <property type="match status" value="1"/>
</dbReference>
<feature type="domain" description="GGDEF" evidence="4">
    <location>
        <begin position="411"/>
        <end position="545"/>
    </location>
</feature>
<dbReference type="Pfam" id="PF00563">
    <property type="entry name" value="EAL"/>
    <property type="match status" value="1"/>
</dbReference>
<protein>
    <submittedName>
        <fullName evidence="6">EAL domain-containing protein</fullName>
    </submittedName>
</protein>
<dbReference type="Proteomes" id="UP001165962">
    <property type="component" value="Unassembled WGS sequence"/>
</dbReference>
<name>A0ABX0J7G4_9BACL</name>
<dbReference type="SUPFAM" id="SSF55785">
    <property type="entry name" value="PYP-like sensor domain (PAS domain)"/>
    <property type="match status" value="1"/>
</dbReference>
<comment type="caution">
    <text evidence="6">The sequence shown here is derived from an EMBL/GenBank/DDBJ whole genome shotgun (WGS) entry which is preliminary data.</text>
</comment>
<dbReference type="PROSITE" id="PS50924">
    <property type="entry name" value="MHYT"/>
    <property type="match status" value="1"/>
</dbReference>
<sequence length="810" mass="90773">MEHLHGTYNMLLVLISYIIALAACYSALDLAGRINKAKGLARRLWLVYGAASMGLGIWSMHFIGMLAITLPMEIGYHVDLVVLSVFLAIIASYIALFFVGRNELGVKQLLIGGITMASGISGMHYVGMAAMMVNTSYKPMLVILSIAVATATSIAALWLLFRFRNDESRYAVLYKLGSGMLMGAAITGMHYIGMTAAQFHSVEQSMNLPDMEIKQGILAYIIAGGTIVALSITLFGITMNKRLTQKDSAIVENERWYRSLYENNSMAIVSVDINGTIISINPAVTQITGLQEADFINKHVSTIGLLVSEELRDQTKATYYKSFEEKPQYYETTYINSEGTHIELSFINVPVEIEGKLVGNHIIAKDITEDKRSKEIIQNLAYHDELTGLPNRRMFNQLLTQTIAATAGTPLRFAMMVLDIDRFKLINDSLGHTYGDMFLKEMSERIVESIAPYRVTLARLGGDEFTLICDNCYGEDEVMEIAEQVVKVIQLPYQLKEHDFYVTASIGIAIYPDHGEEPVQLLKNADTAMYEVKKKGKNGFGLFSRHLDEELLQKVEMEINLRKAIEHNEFVLYYQPQIRPIDSRMIGMEALVRWKHPTKGMLPPGMFISIAEETGMIYELGTWVLREACRQMREWHDAGGPLIPVSVNLSSQQFHQTNLVAYIRKILDETGLDPQYLELEITEGMMMDASVSTVILNELTALGIRISLDDFGKGYSSLSYLKLFPIHKLKIDRSFISDITNNDSDKAIVATIIAMAKHLNLEVIAEGIETKDQLDILMANECKEIQGFYYSRPLSAADVEAAFFVPMRLV</sequence>
<dbReference type="Pfam" id="PF03707">
    <property type="entry name" value="MHYT"/>
    <property type="match status" value="3"/>
</dbReference>
<dbReference type="Gene3D" id="3.30.450.20">
    <property type="entry name" value="PAS domain"/>
    <property type="match status" value="1"/>
</dbReference>
<keyword evidence="1" id="KW-0472">Membrane</keyword>
<dbReference type="SMART" id="SM00267">
    <property type="entry name" value="GGDEF"/>
    <property type="match status" value="1"/>
</dbReference>
<feature type="transmembrane region" description="Helical" evidence="1">
    <location>
        <begin position="173"/>
        <end position="197"/>
    </location>
</feature>
<evidence type="ECO:0000259" key="4">
    <source>
        <dbReference type="PROSITE" id="PS50887"/>
    </source>
</evidence>
<feature type="transmembrane region" description="Helical" evidence="1">
    <location>
        <begin position="44"/>
        <end position="68"/>
    </location>
</feature>
<accession>A0ABX0J7G4</accession>
<dbReference type="PROSITE" id="PS50887">
    <property type="entry name" value="GGDEF"/>
    <property type="match status" value="1"/>
</dbReference>
<dbReference type="InterPro" id="IPR052155">
    <property type="entry name" value="Biofilm_reg_signaling"/>
</dbReference>
<feature type="transmembrane region" description="Helical" evidence="1">
    <location>
        <begin position="139"/>
        <end position="161"/>
    </location>
</feature>
<dbReference type="CDD" id="cd01948">
    <property type="entry name" value="EAL"/>
    <property type="match status" value="1"/>
</dbReference>
<feature type="transmembrane region" description="Helical" evidence="1">
    <location>
        <begin position="217"/>
        <end position="237"/>
    </location>
</feature>
<evidence type="ECO:0000313" key="7">
    <source>
        <dbReference type="Proteomes" id="UP001165962"/>
    </source>
</evidence>
<dbReference type="InterPro" id="IPR001633">
    <property type="entry name" value="EAL_dom"/>
</dbReference>
<dbReference type="EMBL" id="JAAOIW010000003">
    <property type="protein sequence ID" value="NHN30009.1"/>
    <property type="molecule type" value="Genomic_DNA"/>
</dbReference>
<organism evidence="6 7">
    <name type="scientific">Paenibacillus agricola</name>
    <dbReference type="NCBI Taxonomy" id="2716264"/>
    <lineage>
        <taxon>Bacteria</taxon>
        <taxon>Bacillati</taxon>
        <taxon>Bacillota</taxon>
        <taxon>Bacilli</taxon>
        <taxon>Bacillales</taxon>
        <taxon>Paenibacillaceae</taxon>
        <taxon>Paenibacillus</taxon>
    </lineage>
</organism>
<feature type="transmembrane region" description="Helical" evidence="1">
    <location>
        <begin position="74"/>
        <end position="98"/>
    </location>
</feature>
<dbReference type="Gene3D" id="3.20.20.450">
    <property type="entry name" value="EAL domain"/>
    <property type="match status" value="1"/>
</dbReference>
<dbReference type="SUPFAM" id="SSF141868">
    <property type="entry name" value="EAL domain-like"/>
    <property type="match status" value="1"/>
</dbReference>
<reference evidence="6" key="1">
    <citation type="submission" date="2020-03" db="EMBL/GenBank/DDBJ databases">
        <title>Draft sequencing of Paenibacilllus sp. S3N08.</title>
        <authorList>
            <person name="Kim D.-U."/>
        </authorList>
    </citation>
    <scope>NUCLEOTIDE SEQUENCE</scope>
    <source>
        <strain evidence="6">S3N08</strain>
    </source>
</reference>
<dbReference type="SUPFAM" id="SSF55073">
    <property type="entry name" value="Nucleotide cyclase"/>
    <property type="match status" value="1"/>
</dbReference>
<dbReference type="PROSITE" id="PS50883">
    <property type="entry name" value="EAL"/>
    <property type="match status" value="1"/>
</dbReference>
<dbReference type="PANTHER" id="PTHR44757">
    <property type="entry name" value="DIGUANYLATE CYCLASE DGCP"/>
    <property type="match status" value="1"/>
</dbReference>
<dbReference type="InterPro" id="IPR035965">
    <property type="entry name" value="PAS-like_dom_sf"/>
</dbReference>
<dbReference type="Pfam" id="PF13426">
    <property type="entry name" value="PAS_9"/>
    <property type="match status" value="1"/>
</dbReference>
<dbReference type="Pfam" id="PF00990">
    <property type="entry name" value="GGDEF"/>
    <property type="match status" value="1"/>
</dbReference>
<feature type="transmembrane region" description="Helical" evidence="1">
    <location>
        <begin position="110"/>
        <end position="133"/>
    </location>
</feature>
<feature type="domain" description="MHYT" evidence="5">
    <location>
        <begin position="8"/>
        <end position="200"/>
    </location>
</feature>
<dbReference type="InterPro" id="IPR035919">
    <property type="entry name" value="EAL_sf"/>
</dbReference>
<dbReference type="CDD" id="cd01949">
    <property type="entry name" value="GGDEF"/>
    <property type="match status" value="1"/>
</dbReference>
<keyword evidence="1" id="KW-1133">Transmembrane helix</keyword>
<dbReference type="PANTHER" id="PTHR44757:SF2">
    <property type="entry name" value="BIOFILM ARCHITECTURE MAINTENANCE PROTEIN MBAA"/>
    <property type="match status" value="1"/>
</dbReference>
<feature type="domain" description="EAL" evidence="3">
    <location>
        <begin position="554"/>
        <end position="807"/>
    </location>
</feature>
<dbReference type="InterPro" id="IPR029787">
    <property type="entry name" value="Nucleotide_cyclase"/>
</dbReference>
<dbReference type="PROSITE" id="PS50112">
    <property type="entry name" value="PAS"/>
    <property type="match status" value="1"/>
</dbReference>
<dbReference type="SMART" id="SM00052">
    <property type="entry name" value="EAL"/>
    <property type="match status" value="1"/>
</dbReference>